<dbReference type="GO" id="GO:0051304">
    <property type="term" value="P:chromosome separation"/>
    <property type="evidence" value="ECO:0007669"/>
    <property type="project" value="InterPro"/>
</dbReference>
<dbReference type="InterPro" id="IPR036388">
    <property type="entry name" value="WH-like_DNA-bd_sf"/>
</dbReference>
<feature type="region of interest" description="Disordered" evidence="5">
    <location>
        <begin position="183"/>
        <end position="212"/>
    </location>
</feature>
<sequence length="212" mass="23831">MPNEEKENRKLGELEALLFHYGEPIPSKKVVALLHIKEEEVSSLADTLMGKLGADSASGLMLLRNGDALQLVTKPEFKDTGEKIVQEEFREELTPASLETLSLVAYLGPVSRPTIDYVRGVNSSFTMRSLLMRGLVERFHPETGHAYEYRVSFDFLKHMGLDDVRHLPDYEKYRDILKKFEAQEQEPVSAETQTEVSPTESVASDSSQLADA</sequence>
<evidence type="ECO:0000313" key="7">
    <source>
        <dbReference type="Proteomes" id="UP000033966"/>
    </source>
</evidence>
<keyword evidence="2" id="KW-0132">Cell division</keyword>
<organism evidence="6 7">
    <name type="scientific">Candidatus Jorgensenbacteria bacterium GW2011_GWA2_45_13</name>
    <dbReference type="NCBI Taxonomy" id="1618662"/>
    <lineage>
        <taxon>Bacteria</taxon>
        <taxon>Candidatus Joergenseniibacteriota</taxon>
    </lineage>
</organism>
<evidence type="ECO:0000256" key="4">
    <source>
        <dbReference type="ARBA" id="ARBA00023306"/>
    </source>
</evidence>
<evidence type="ECO:0000256" key="3">
    <source>
        <dbReference type="ARBA" id="ARBA00022829"/>
    </source>
</evidence>
<evidence type="ECO:0000256" key="5">
    <source>
        <dbReference type="SAM" id="MobiDB-lite"/>
    </source>
</evidence>
<proteinExistence type="predicted"/>
<dbReference type="Pfam" id="PF04079">
    <property type="entry name" value="SMC_ScpB"/>
    <property type="match status" value="1"/>
</dbReference>
<gene>
    <name evidence="6" type="ORF">UW92_C0002G0016</name>
</gene>
<evidence type="ECO:0000256" key="2">
    <source>
        <dbReference type="ARBA" id="ARBA00022618"/>
    </source>
</evidence>
<dbReference type="AlphaFoldDB" id="A0A0G1NGY0"/>
<dbReference type="EMBL" id="LCKF01000002">
    <property type="protein sequence ID" value="KKT92372.1"/>
    <property type="molecule type" value="Genomic_DNA"/>
</dbReference>
<dbReference type="Proteomes" id="UP000033966">
    <property type="component" value="Unassembled WGS sequence"/>
</dbReference>
<keyword evidence="3" id="KW-0159">Chromosome partition</keyword>
<keyword evidence="4" id="KW-0131">Cell cycle</keyword>
<evidence type="ECO:0000256" key="1">
    <source>
        <dbReference type="ARBA" id="ARBA00022490"/>
    </source>
</evidence>
<name>A0A0G1NGY0_9BACT</name>
<dbReference type="Gene3D" id="1.10.10.10">
    <property type="entry name" value="Winged helix-like DNA-binding domain superfamily/Winged helix DNA-binding domain"/>
    <property type="match status" value="2"/>
</dbReference>
<dbReference type="InterPro" id="IPR005234">
    <property type="entry name" value="ScpB_csome_segregation"/>
</dbReference>
<accession>A0A0G1NGY0</accession>
<reference evidence="6 7" key="1">
    <citation type="journal article" date="2015" name="Nature">
        <title>rRNA introns, odd ribosomes, and small enigmatic genomes across a large radiation of phyla.</title>
        <authorList>
            <person name="Brown C.T."/>
            <person name="Hug L.A."/>
            <person name="Thomas B.C."/>
            <person name="Sharon I."/>
            <person name="Castelle C.J."/>
            <person name="Singh A."/>
            <person name="Wilkins M.J."/>
            <person name="Williams K.H."/>
            <person name="Banfield J.F."/>
        </authorList>
    </citation>
    <scope>NUCLEOTIDE SEQUENCE [LARGE SCALE GENOMIC DNA]</scope>
</reference>
<protein>
    <submittedName>
        <fullName evidence="6">Segregation and condensation protein B</fullName>
    </submittedName>
</protein>
<feature type="compositionally biased region" description="Polar residues" evidence="5">
    <location>
        <begin position="190"/>
        <end position="212"/>
    </location>
</feature>
<keyword evidence="1" id="KW-0963">Cytoplasm</keyword>
<comment type="caution">
    <text evidence="6">The sequence shown here is derived from an EMBL/GenBank/DDBJ whole genome shotgun (WGS) entry which is preliminary data.</text>
</comment>
<dbReference type="PANTHER" id="PTHR34298">
    <property type="entry name" value="SEGREGATION AND CONDENSATION PROTEIN B"/>
    <property type="match status" value="1"/>
</dbReference>
<dbReference type="PANTHER" id="PTHR34298:SF2">
    <property type="entry name" value="SEGREGATION AND CONDENSATION PROTEIN B"/>
    <property type="match status" value="1"/>
</dbReference>
<dbReference type="InterPro" id="IPR036390">
    <property type="entry name" value="WH_DNA-bd_sf"/>
</dbReference>
<evidence type="ECO:0000313" key="6">
    <source>
        <dbReference type="EMBL" id="KKT92372.1"/>
    </source>
</evidence>
<dbReference type="GO" id="GO:0051301">
    <property type="term" value="P:cell division"/>
    <property type="evidence" value="ECO:0007669"/>
    <property type="project" value="UniProtKB-KW"/>
</dbReference>
<dbReference type="SUPFAM" id="SSF46785">
    <property type="entry name" value="Winged helix' DNA-binding domain"/>
    <property type="match status" value="2"/>
</dbReference>